<keyword evidence="1" id="KW-0472">Membrane</keyword>
<evidence type="ECO:0000256" key="1">
    <source>
        <dbReference type="SAM" id="Phobius"/>
    </source>
</evidence>
<dbReference type="InterPro" id="IPR000620">
    <property type="entry name" value="EamA_dom"/>
</dbReference>
<gene>
    <name evidence="3" type="ORF">CRU78_10710</name>
</gene>
<dbReference type="SUPFAM" id="SSF103481">
    <property type="entry name" value="Multidrug resistance efflux transporter EmrE"/>
    <property type="match status" value="2"/>
</dbReference>
<feature type="transmembrane region" description="Helical" evidence="1">
    <location>
        <begin position="70"/>
        <end position="90"/>
    </location>
</feature>
<comment type="caution">
    <text evidence="3">The sequence shown here is derived from an EMBL/GenBank/DDBJ whole genome shotgun (WGS) entry which is preliminary data.</text>
</comment>
<dbReference type="GO" id="GO:0016020">
    <property type="term" value="C:membrane"/>
    <property type="evidence" value="ECO:0007669"/>
    <property type="project" value="InterPro"/>
</dbReference>
<dbReference type="PANTHER" id="PTHR22911">
    <property type="entry name" value="ACYL-MALONYL CONDENSING ENZYME-RELATED"/>
    <property type="match status" value="1"/>
</dbReference>
<feature type="transmembrane region" description="Helical" evidence="1">
    <location>
        <begin position="145"/>
        <end position="165"/>
    </location>
</feature>
<organism evidence="3 4">
    <name type="scientific">Candidatus Accumulibacter phosphatis</name>
    <dbReference type="NCBI Taxonomy" id="327160"/>
    <lineage>
        <taxon>Bacteria</taxon>
        <taxon>Pseudomonadati</taxon>
        <taxon>Pseudomonadota</taxon>
        <taxon>Betaproteobacteria</taxon>
        <taxon>Candidatus Accumulibacter</taxon>
    </lineage>
</organism>
<feature type="domain" description="EamA" evidence="2">
    <location>
        <begin position="6"/>
        <end position="138"/>
    </location>
</feature>
<feature type="transmembrane region" description="Helical" evidence="1">
    <location>
        <begin position="215"/>
        <end position="234"/>
    </location>
</feature>
<evidence type="ECO:0000313" key="3">
    <source>
        <dbReference type="EMBL" id="MQM30956.1"/>
    </source>
</evidence>
<evidence type="ECO:0000313" key="4">
    <source>
        <dbReference type="Proteomes" id="UP000342300"/>
    </source>
</evidence>
<sequence>MSHRRAVALMVLATLLWSIAGVVARQLDNAASFEITFWRSLFAALALSVALTLMRGPGLWRGLAKARWPVWFSGLCWSVMATAFMLAISLTTVANVLISMAIAPLITALFARIFLQHRLPARTWAAIGVAGVGIAGMFWKDAGTGLSLTGSIVAMAVPLAAALNFTMLQHVGHGQGEPANGPRHDMLPAVLIGTILSAAFTLPLAYPLQASAHDLQLLALLGSVQLALPCLMVVRLSRQLAAPEIALLGLLEVLFGISWAWLGAGETPHASTLIGGALVLAALITNEALALLGRGAQRARNGHARE</sequence>
<dbReference type="InterPro" id="IPR037185">
    <property type="entry name" value="EmrE-like"/>
</dbReference>
<keyword evidence="1" id="KW-1133">Transmembrane helix</keyword>
<feature type="transmembrane region" description="Helical" evidence="1">
    <location>
        <begin position="270"/>
        <end position="292"/>
    </location>
</feature>
<protein>
    <submittedName>
        <fullName evidence="3">Permease</fullName>
    </submittedName>
</protein>
<feature type="transmembrane region" description="Helical" evidence="1">
    <location>
        <begin position="246"/>
        <end position="264"/>
    </location>
</feature>
<feature type="transmembrane region" description="Helical" evidence="1">
    <location>
        <begin position="96"/>
        <end position="115"/>
    </location>
</feature>
<reference evidence="3 4" key="1">
    <citation type="submission" date="2017-09" db="EMBL/GenBank/DDBJ databases">
        <title>Metagenomic Analysis Reveals Denitrifying Candidatus Accumulibacter and Flanking Population as a Source of N2O.</title>
        <authorList>
            <person name="Gao H."/>
            <person name="Mao Y."/>
            <person name="Zhao X."/>
            <person name="Liu W.-T."/>
            <person name="Zhang T."/>
            <person name="Wells G."/>
        </authorList>
    </citation>
    <scope>NUCLEOTIDE SEQUENCE [LARGE SCALE GENOMIC DNA]</scope>
    <source>
        <strain evidence="3">CANDO_2_IC</strain>
    </source>
</reference>
<dbReference type="EMBL" id="PDHS01000242">
    <property type="protein sequence ID" value="MQM30956.1"/>
    <property type="molecule type" value="Genomic_DNA"/>
</dbReference>
<dbReference type="Pfam" id="PF00892">
    <property type="entry name" value="EamA"/>
    <property type="match status" value="1"/>
</dbReference>
<dbReference type="Proteomes" id="UP000342300">
    <property type="component" value="Unassembled WGS sequence"/>
</dbReference>
<feature type="transmembrane region" description="Helical" evidence="1">
    <location>
        <begin position="122"/>
        <end position="139"/>
    </location>
</feature>
<keyword evidence="1" id="KW-0812">Transmembrane</keyword>
<feature type="transmembrane region" description="Helical" evidence="1">
    <location>
        <begin position="186"/>
        <end position="209"/>
    </location>
</feature>
<proteinExistence type="predicted"/>
<accession>A0A6A7RVN3</accession>
<evidence type="ECO:0000259" key="2">
    <source>
        <dbReference type="Pfam" id="PF00892"/>
    </source>
</evidence>
<dbReference type="PANTHER" id="PTHR22911:SF135">
    <property type="entry name" value="BLR4310 PROTEIN"/>
    <property type="match status" value="1"/>
</dbReference>
<feature type="transmembrane region" description="Helical" evidence="1">
    <location>
        <begin position="40"/>
        <end position="58"/>
    </location>
</feature>
<name>A0A6A7RVN3_9PROT</name>
<dbReference type="AlphaFoldDB" id="A0A6A7RVN3"/>